<dbReference type="Gene3D" id="3.40.630.30">
    <property type="match status" value="1"/>
</dbReference>
<dbReference type="PANTHER" id="PTHR31435:SF10">
    <property type="entry name" value="BSR4717 PROTEIN"/>
    <property type="match status" value="1"/>
</dbReference>
<dbReference type="EMBL" id="VSSQ01049500">
    <property type="protein sequence ID" value="MPN03579.1"/>
    <property type="molecule type" value="Genomic_DNA"/>
</dbReference>
<proteinExistence type="predicted"/>
<protein>
    <recommendedName>
        <fullName evidence="1">N-acetyltransferase domain-containing protein</fullName>
    </recommendedName>
</protein>
<evidence type="ECO:0000313" key="2">
    <source>
        <dbReference type="EMBL" id="MPN03579.1"/>
    </source>
</evidence>
<dbReference type="InterPro" id="IPR045057">
    <property type="entry name" value="Gcn5-rel_NAT"/>
</dbReference>
<comment type="caution">
    <text evidence="2">The sequence shown here is derived from an EMBL/GenBank/DDBJ whole genome shotgun (WGS) entry which is preliminary data.</text>
</comment>
<feature type="domain" description="N-acetyltransferase" evidence="1">
    <location>
        <begin position="7"/>
        <end position="94"/>
    </location>
</feature>
<dbReference type="SUPFAM" id="SSF55729">
    <property type="entry name" value="Acyl-CoA N-acyltransferases (Nat)"/>
    <property type="match status" value="1"/>
</dbReference>
<dbReference type="PROSITE" id="PS51729">
    <property type="entry name" value="GNAT_YJDJ"/>
    <property type="match status" value="1"/>
</dbReference>
<reference evidence="2" key="1">
    <citation type="submission" date="2019-08" db="EMBL/GenBank/DDBJ databases">
        <authorList>
            <person name="Kucharzyk K."/>
            <person name="Murdoch R.W."/>
            <person name="Higgins S."/>
            <person name="Loffler F."/>
        </authorList>
    </citation>
    <scope>NUCLEOTIDE SEQUENCE</scope>
</reference>
<sequence>MDIQLKTGNNGTGSFFIEKEGRQVAELDFEVKNNVLNAYHTGVRPELEGQGIAGKLFDELVKHAREHHYKVIPSCSYILAKFRRNPEGFSDIWYRTEDESTGESCGIKR</sequence>
<dbReference type="InterPro" id="IPR031165">
    <property type="entry name" value="GNAT_YJDJ"/>
</dbReference>
<dbReference type="Pfam" id="PF14542">
    <property type="entry name" value="Acetyltransf_CG"/>
    <property type="match status" value="1"/>
</dbReference>
<dbReference type="CDD" id="cd04301">
    <property type="entry name" value="NAT_SF"/>
    <property type="match status" value="1"/>
</dbReference>
<accession>A0A645ER03</accession>
<gene>
    <name evidence="2" type="ORF">SDC9_150810</name>
</gene>
<dbReference type="PANTHER" id="PTHR31435">
    <property type="entry name" value="PROTEIN NATD1"/>
    <property type="match status" value="1"/>
</dbReference>
<dbReference type="AlphaFoldDB" id="A0A645ER03"/>
<evidence type="ECO:0000259" key="1">
    <source>
        <dbReference type="PROSITE" id="PS51729"/>
    </source>
</evidence>
<name>A0A645ER03_9ZZZZ</name>
<dbReference type="InterPro" id="IPR016181">
    <property type="entry name" value="Acyl_CoA_acyltransferase"/>
</dbReference>
<organism evidence="2">
    <name type="scientific">bioreactor metagenome</name>
    <dbReference type="NCBI Taxonomy" id="1076179"/>
    <lineage>
        <taxon>unclassified sequences</taxon>
        <taxon>metagenomes</taxon>
        <taxon>ecological metagenomes</taxon>
    </lineage>
</organism>